<dbReference type="EMBL" id="JAEVFJ010000062">
    <property type="protein sequence ID" value="KAH8077734.1"/>
    <property type="molecule type" value="Genomic_DNA"/>
</dbReference>
<dbReference type="AlphaFoldDB" id="A0A8K0UFM0"/>
<reference evidence="1" key="1">
    <citation type="journal article" date="2021" name="New Phytol.">
        <title>Evolutionary innovations through gain and loss of genes in the ectomycorrhizal Boletales.</title>
        <authorList>
            <person name="Wu G."/>
            <person name="Miyauchi S."/>
            <person name="Morin E."/>
            <person name="Kuo A."/>
            <person name="Drula E."/>
            <person name="Varga T."/>
            <person name="Kohler A."/>
            <person name="Feng B."/>
            <person name="Cao Y."/>
            <person name="Lipzen A."/>
            <person name="Daum C."/>
            <person name="Hundley H."/>
            <person name="Pangilinan J."/>
            <person name="Johnson J."/>
            <person name="Barry K."/>
            <person name="LaButti K."/>
            <person name="Ng V."/>
            <person name="Ahrendt S."/>
            <person name="Min B."/>
            <person name="Choi I.G."/>
            <person name="Park H."/>
            <person name="Plett J.M."/>
            <person name="Magnuson J."/>
            <person name="Spatafora J.W."/>
            <person name="Nagy L.G."/>
            <person name="Henrissat B."/>
            <person name="Grigoriev I.V."/>
            <person name="Yang Z.L."/>
            <person name="Xu J."/>
            <person name="Martin F.M."/>
        </authorList>
    </citation>
    <scope>NUCLEOTIDE SEQUENCE</scope>
    <source>
        <strain evidence="1">KKN 215</strain>
    </source>
</reference>
<accession>A0A8K0UFM0</accession>
<sequence>MLLAICGTISKVLHSPLWSVAPGISTKLEELPAMHYWIREFRLKCRKSSPESHELLFHLWTSPVYMPLMLNLKNLHTFVAVGPKLWTGATTNTFLSKTHTTLFRTLSKLHTLRELVFKDWSVDLLILRPFLICPPQLYSITFVDGFALDTPNTVQFSIPTSVPSPFLNNLTFVHEVPKLQHILPPDSLQSLHSLRLFYLALWGTTDAISFLLKNSSKSLRSFVFETKPAPQYPQWRTQQAINTLFDSWDMSQMVALRSLQVNVTATNKMTVAILERARTLPIEELTLNVKLRNERRDFRRHDLADVDDVFRGTGFQSLRFIRMVCVEAPGLTQAWEKMQELLPYLSARMRGIIRVDIIDYPH</sequence>
<keyword evidence="2" id="KW-1185">Reference proteome</keyword>
<protein>
    <submittedName>
        <fullName evidence="1">Uncharacterized protein</fullName>
    </submittedName>
</protein>
<gene>
    <name evidence="1" type="ORF">BXZ70DRAFT_694420</name>
</gene>
<name>A0A8K0UFM0_9AGAR</name>
<proteinExistence type="predicted"/>
<evidence type="ECO:0000313" key="2">
    <source>
        <dbReference type="Proteomes" id="UP000813824"/>
    </source>
</evidence>
<evidence type="ECO:0000313" key="1">
    <source>
        <dbReference type="EMBL" id="KAH8077734.1"/>
    </source>
</evidence>
<dbReference type="Proteomes" id="UP000813824">
    <property type="component" value="Unassembled WGS sequence"/>
</dbReference>
<dbReference type="OrthoDB" id="2159328at2759"/>
<comment type="caution">
    <text evidence="1">The sequence shown here is derived from an EMBL/GenBank/DDBJ whole genome shotgun (WGS) entry which is preliminary data.</text>
</comment>
<organism evidence="1 2">
    <name type="scientific">Cristinia sonorae</name>
    <dbReference type="NCBI Taxonomy" id="1940300"/>
    <lineage>
        <taxon>Eukaryota</taxon>
        <taxon>Fungi</taxon>
        <taxon>Dikarya</taxon>
        <taxon>Basidiomycota</taxon>
        <taxon>Agaricomycotina</taxon>
        <taxon>Agaricomycetes</taxon>
        <taxon>Agaricomycetidae</taxon>
        <taxon>Agaricales</taxon>
        <taxon>Pleurotineae</taxon>
        <taxon>Stephanosporaceae</taxon>
        <taxon>Cristinia</taxon>
    </lineage>
</organism>